<evidence type="ECO:0000313" key="2">
    <source>
        <dbReference type="WBParaSite" id="nRc.2.0.1.t39160-RA"/>
    </source>
</evidence>
<dbReference type="AlphaFoldDB" id="A0A915KK71"/>
<protein>
    <submittedName>
        <fullName evidence="2">Uncharacterized protein</fullName>
    </submittedName>
</protein>
<sequence>MLLDRMVYVTKQIKSLAKNGIILSNAIRSKDKVALAFEDSALNCCATAAGGGSGGGSAVKKEK</sequence>
<proteinExistence type="predicted"/>
<evidence type="ECO:0000313" key="1">
    <source>
        <dbReference type="Proteomes" id="UP000887565"/>
    </source>
</evidence>
<name>A0A915KK71_ROMCU</name>
<keyword evidence="1" id="KW-1185">Reference proteome</keyword>
<accession>A0A915KK71</accession>
<reference evidence="2" key="1">
    <citation type="submission" date="2022-11" db="UniProtKB">
        <authorList>
            <consortium name="WormBaseParasite"/>
        </authorList>
    </citation>
    <scope>IDENTIFICATION</scope>
</reference>
<dbReference type="WBParaSite" id="nRc.2.0.1.t39160-RA">
    <property type="protein sequence ID" value="nRc.2.0.1.t39160-RA"/>
    <property type="gene ID" value="nRc.2.0.1.g39160"/>
</dbReference>
<dbReference type="Proteomes" id="UP000887565">
    <property type="component" value="Unplaced"/>
</dbReference>
<organism evidence="1 2">
    <name type="scientific">Romanomermis culicivorax</name>
    <name type="common">Nematode worm</name>
    <dbReference type="NCBI Taxonomy" id="13658"/>
    <lineage>
        <taxon>Eukaryota</taxon>
        <taxon>Metazoa</taxon>
        <taxon>Ecdysozoa</taxon>
        <taxon>Nematoda</taxon>
        <taxon>Enoplea</taxon>
        <taxon>Dorylaimia</taxon>
        <taxon>Mermithida</taxon>
        <taxon>Mermithoidea</taxon>
        <taxon>Mermithidae</taxon>
        <taxon>Romanomermis</taxon>
    </lineage>
</organism>